<dbReference type="InParanoid" id="A0A409VDK5"/>
<evidence type="ECO:0000256" key="1">
    <source>
        <dbReference type="ARBA" id="ARBA00004567"/>
    </source>
</evidence>
<dbReference type="InterPro" id="IPR035979">
    <property type="entry name" value="RBD_domain_sf"/>
</dbReference>
<dbReference type="Gene3D" id="3.30.70.330">
    <property type="match status" value="1"/>
</dbReference>
<evidence type="ECO:0000313" key="11">
    <source>
        <dbReference type="EMBL" id="PPQ63100.1"/>
    </source>
</evidence>
<evidence type="ECO:0000256" key="6">
    <source>
        <dbReference type="ARBA" id="ARBA00023132"/>
    </source>
</evidence>
<evidence type="ECO:0000259" key="10">
    <source>
        <dbReference type="PROSITE" id="PS51472"/>
    </source>
</evidence>
<keyword evidence="7 8" id="KW-0539">Nucleus</keyword>
<keyword evidence="4" id="KW-0653">Protein transport</keyword>
<dbReference type="GO" id="GO:0044613">
    <property type="term" value="C:nuclear pore central transport channel"/>
    <property type="evidence" value="ECO:0007669"/>
    <property type="project" value="TreeGrafter"/>
</dbReference>
<dbReference type="GO" id="GO:0005543">
    <property type="term" value="F:phospholipid binding"/>
    <property type="evidence" value="ECO:0007669"/>
    <property type="project" value="TreeGrafter"/>
</dbReference>
<keyword evidence="6 8" id="KW-0906">Nuclear pore complex</keyword>
<reference evidence="11 12" key="1">
    <citation type="journal article" date="2018" name="Evol. Lett.">
        <title>Horizontal gene cluster transfer increased hallucinogenic mushroom diversity.</title>
        <authorList>
            <person name="Reynolds H.T."/>
            <person name="Vijayakumar V."/>
            <person name="Gluck-Thaler E."/>
            <person name="Korotkin H.B."/>
            <person name="Matheny P.B."/>
            <person name="Slot J.C."/>
        </authorList>
    </citation>
    <scope>NUCLEOTIDE SEQUENCE [LARGE SCALE GENOMIC DNA]</scope>
    <source>
        <strain evidence="11 12">2629</strain>
    </source>
</reference>
<feature type="domain" description="RRM Nup35-type" evidence="10">
    <location>
        <begin position="163"/>
        <end position="244"/>
    </location>
</feature>
<proteinExistence type="predicted"/>
<evidence type="ECO:0000256" key="5">
    <source>
        <dbReference type="ARBA" id="ARBA00023010"/>
    </source>
</evidence>
<dbReference type="PROSITE" id="PS51472">
    <property type="entry name" value="RRM_NUP35"/>
    <property type="match status" value="1"/>
</dbReference>
<dbReference type="GO" id="GO:0017056">
    <property type="term" value="F:structural constituent of nuclear pore"/>
    <property type="evidence" value="ECO:0007669"/>
    <property type="project" value="TreeGrafter"/>
</dbReference>
<sequence length="359" mass="38106">MHNQPFTVAGMSSSTSSHHSPNLNTWGSSSTGGPLSSSFTDSLSQSRSHYQSGYLMSAQQNNNVPQGNQRVDEVPVVPTKAKMNQILTRGSTTEFGIESMFQSSRQRQPLADEDAPPTSSINDIPTEFTSDSGAPFQPRKTISESSSFNASRRQPLASSTAQSNQPVYVYVFGYPADKYSVAAEYFRSLGAITEAESHPEVINCFRIGFKDAGDAGRVVRKNGDVIGGTWMVGVKWADPLLAETMMSPAVNTRAAFSANAVAEEPSGNDMAVDDHTFSPPRSSAGTPSVGTPIKLAPSTSAFRKNTGVPASKPSTPHARAWGNSAMPTSNSAPGAMNTIAQPSPSKSVMGQVSDLIFGW</sequence>
<evidence type="ECO:0000256" key="9">
    <source>
        <dbReference type="SAM" id="MobiDB-lite"/>
    </source>
</evidence>
<feature type="compositionally biased region" description="Polar residues" evidence="9">
    <location>
        <begin position="279"/>
        <end position="289"/>
    </location>
</feature>
<feature type="region of interest" description="Disordered" evidence="9">
    <location>
        <begin position="302"/>
        <end position="324"/>
    </location>
</feature>
<feature type="region of interest" description="Disordered" evidence="9">
    <location>
        <begin position="265"/>
        <end position="290"/>
    </location>
</feature>
<feature type="region of interest" description="Disordered" evidence="9">
    <location>
        <begin position="102"/>
        <end position="159"/>
    </location>
</feature>
<keyword evidence="12" id="KW-1185">Reference proteome</keyword>
<evidence type="ECO:0000256" key="4">
    <source>
        <dbReference type="ARBA" id="ARBA00022927"/>
    </source>
</evidence>
<dbReference type="GO" id="GO:0003676">
    <property type="term" value="F:nucleic acid binding"/>
    <property type="evidence" value="ECO:0007669"/>
    <property type="project" value="InterPro"/>
</dbReference>
<dbReference type="EMBL" id="NHTK01006131">
    <property type="protein sequence ID" value="PPQ63100.1"/>
    <property type="molecule type" value="Genomic_DNA"/>
</dbReference>
<dbReference type="GO" id="GO:0051028">
    <property type="term" value="P:mRNA transport"/>
    <property type="evidence" value="ECO:0007669"/>
    <property type="project" value="UniProtKB-UniRule"/>
</dbReference>
<dbReference type="SUPFAM" id="SSF54928">
    <property type="entry name" value="RNA-binding domain, RBD"/>
    <property type="match status" value="1"/>
</dbReference>
<dbReference type="GO" id="GO:0006999">
    <property type="term" value="P:nuclear pore organization"/>
    <property type="evidence" value="ECO:0007669"/>
    <property type="project" value="TreeGrafter"/>
</dbReference>
<dbReference type="GO" id="GO:0006607">
    <property type="term" value="P:NLS-bearing protein import into nucleus"/>
    <property type="evidence" value="ECO:0007669"/>
    <property type="project" value="TreeGrafter"/>
</dbReference>
<evidence type="ECO:0000256" key="7">
    <source>
        <dbReference type="ARBA" id="ARBA00023242"/>
    </source>
</evidence>
<dbReference type="InterPro" id="IPR007846">
    <property type="entry name" value="RRM_NUP35_dom"/>
</dbReference>
<organism evidence="11 12">
    <name type="scientific">Panaeolus cyanescens</name>
    <dbReference type="NCBI Taxonomy" id="181874"/>
    <lineage>
        <taxon>Eukaryota</taxon>
        <taxon>Fungi</taxon>
        <taxon>Dikarya</taxon>
        <taxon>Basidiomycota</taxon>
        <taxon>Agaricomycotina</taxon>
        <taxon>Agaricomycetes</taxon>
        <taxon>Agaricomycetidae</taxon>
        <taxon>Agaricales</taxon>
        <taxon>Agaricineae</taxon>
        <taxon>Galeropsidaceae</taxon>
        <taxon>Panaeolus</taxon>
    </lineage>
</organism>
<dbReference type="PANTHER" id="PTHR21527">
    <property type="entry name" value="NUCLEOPORIN NUP35"/>
    <property type="match status" value="1"/>
</dbReference>
<dbReference type="Pfam" id="PF05172">
    <property type="entry name" value="RRM_Nup35"/>
    <property type="match status" value="1"/>
</dbReference>
<feature type="compositionally biased region" description="Low complexity" evidence="9">
    <location>
        <begin position="27"/>
        <end position="44"/>
    </location>
</feature>
<evidence type="ECO:0000313" key="12">
    <source>
        <dbReference type="Proteomes" id="UP000284842"/>
    </source>
</evidence>
<evidence type="ECO:0000256" key="3">
    <source>
        <dbReference type="ARBA" id="ARBA00022816"/>
    </source>
</evidence>
<comment type="caution">
    <text evidence="11">The sequence shown here is derived from an EMBL/GenBank/DDBJ whole genome shotgun (WGS) entry which is preliminary data.</text>
</comment>
<name>A0A409VDK5_9AGAR</name>
<dbReference type="GO" id="GO:0044615">
    <property type="term" value="C:nuclear pore nuclear basket"/>
    <property type="evidence" value="ECO:0007669"/>
    <property type="project" value="TreeGrafter"/>
</dbReference>
<protein>
    <recommendedName>
        <fullName evidence="10">RRM Nup35-type domain-containing protein</fullName>
    </recommendedName>
</protein>
<feature type="region of interest" description="Disordered" evidence="9">
    <location>
        <begin position="1"/>
        <end position="44"/>
    </location>
</feature>
<evidence type="ECO:0000256" key="2">
    <source>
        <dbReference type="ARBA" id="ARBA00022448"/>
    </source>
</evidence>
<accession>A0A409VDK5</accession>
<dbReference type="PANTHER" id="PTHR21527:SF6">
    <property type="entry name" value="NUCLEOPORIN NUP35"/>
    <property type="match status" value="1"/>
</dbReference>
<dbReference type="InterPro" id="IPR012677">
    <property type="entry name" value="Nucleotide-bd_a/b_plait_sf"/>
</dbReference>
<keyword evidence="2 8" id="KW-0813">Transport</keyword>
<dbReference type="Proteomes" id="UP000284842">
    <property type="component" value="Unassembled WGS sequence"/>
</dbReference>
<feature type="compositionally biased region" description="Polar residues" evidence="9">
    <location>
        <begin position="143"/>
        <end position="159"/>
    </location>
</feature>
<gene>
    <name evidence="11" type="ORF">CVT24_005811</name>
</gene>
<dbReference type="OrthoDB" id="3365060at2759"/>
<dbReference type="STRING" id="181874.A0A409VDK5"/>
<feature type="compositionally biased region" description="Polar residues" evidence="9">
    <location>
        <begin position="117"/>
        <end position="132"/>
    </location>
</feature>
<evidence type="ECO:0000256" key="8">
    <source>
        <dbReference type="PROSITE-ProRule" id="PRU00804"/>
    </source>
</evidence>
<dbReference type="AlphaFoldDB" id="A0A409VDK5"/>
<keyword evidence="3 8" id="KW-0509">mRNA transport</keyword>
<comment type="subcellular location">
    <subcellularLocation>
        <location evidence="1">Nucleus</location>
        <location evidence="1">Nuclear pore complex</location>
    </subcellularLocation>
</comment>
<keyword evidence="5" id="KW-0811">Translocation</keyword>